<dbReference type="Proteomes" id="UP000550736">
    <property type="component" value="Unassembled WGS sequence"/>
</dbReference>
<dbReference type="EMBL" id="JABBLX010000005">
    <property type="protein sequence ID" value="NMK97115.1"/>
    <property type="molecule type" value="Genomic_DNA"/>
</dbReference>
<name>A0A7X9W9A1_STACP</name>
<organism evidence="3 5">
    <name type="scientific">Staphylococcus capitis</name>
    <dbReference type="NCBI Taxonomy" id="29388"/>
    <lineage>
        <taxon>Bacteria</taxon>
        <taxon>Bacillati</taxon>
        <taxon>Bacillota</taxon>
        <taxon>Bacilli</taxon>
        <taxon>Bacillales</taxon>
        <taxon>Staphylococcaceae</taxon>
        <taxon>Staphylococcus</taxon>
    </lineage>
</organism>
<dbReference type="EMBL" id="JABBMI010000053">
    <property type="protein sequence ID" value="NMK53847.1"/>
    <property type="molecule type" value="Genomic_DNA"/>
</dbReference>
<keyword evidence="1" id="KW-0472">Membrane</keyword>
<keyword evidence="1" id="KW-1133">Transmembrane helix</keyword>
<evidence type="ECO:0000256" key="1">
    <source>
        <dbReference type="SAM" id="Phobius"/>
    </source>
</evidence>
<sequence>MTNENNKDSNEKVEVIDPSDMRYKDDEYFKSNQHTNEDYQFEDERMIKKTYSYGCTHTGCGCTIGCFSIMFISFLLSWLVYWLF</sequence>
<proteinExistence type="predicted"/>
<reference evidence="4 5" key="1">
    <citation type="submission" date="2020-04" db="EMBL/GenBank/DDBJ databases">
        <title>The Epidemiology and Molecular Characteristics of Linezolid-Resistant Staphylococcus capitis in Huashan Hospital, Shanghai.</title>
        <authorList>
            <person name="Ding L."/>
            <person name="Li P."/>
            <person name="Yang Y."/>
            <person name="Lin D."/>
            <person name="Xu X."/>
        </authorList>
    </citation>
    <scope>NUCLEOTIDE SEQUENCE [LARGE SCALE GENOMIC DNA]</scope>
    <source>
        <strain evidence="3 5">12-86</strain>
        <strain evidence="2 4">17-84</strain>
    </source>
</reference>
<dbReference type="AlphaFoldDB" id="A0A7X9W9A1"/>
<dbReference type="Proteomes" id="UP000538955">
    <property type="component" value="Unassembled WGS sequence"/>
</dbReference>
<keyword evidence="4" id="KW-1185">Reference proteome</keyword>
<evidence type="ECO:0000313" key="3">
    <source>
        <dbReference type="EMBL" id="NMK97115.1"/>
    </source>
</evidence>
<protein>
    <submittedName>
        <fullName evidence="3">Uncharacterized protein</fullName>
    </submittedName>
</protein>
<evidence type="ECO:0000313" key="2">
    <source>
        <dbReference type="EMBL" id="NMK53847.1"/>
    </source>
</evidence>
<comment type="caution">
    <text evidence="3">The sequence shown here is derived from an EMBL/GenBank/DDBJ whole genome shotgun (WGS) entry which is preliminary data.</text>
</comment>
<gene>
    <name evidence="3" type="ORF">HHM13_03235</name>
    <name evidence="2" type="ORF">HHM24_03660</name>
</gene>
<feature type="transmembrane region" description="Helical" evidence="1">
    <location>
        <begin position="55"/>
        <end position="81"/>
    </location>
</feature>
<evidence type="ECO:0000313" key="5">
    <source>
        <dbReference type="Proteomes" id="UP000550736"/>
    </source>
</evidence>
<accession>A0A7X9W9A1</accession>
<keyword evidence="1" id="KW-0812">Transmembrane</keyword>
<evidence type="ECO:0000313" key="4">
    <source>
        <dbReference type="Proteomes" id="UP000538955"/>
    </source>
</evidence>
<dbReference type="RefSeq" id="WP_030061184.1">
    <property type="nucleotide sequence ID" value="NZ_AP014956.1"/>
</dbReference>